<keyword evidence="8" id="KW-0496">Mitochondrion</keyword>
<dbReference type="InterPro" id="IPR029043">
    <property type="entry name" value="GcvT/YgfZ_C"/>
</dbReference>
<dbReference type="Gene3D" id="2.40.30.110">
    <property type="entry name" value="Aminomethyltransferase beta-barrel domains"/>
    <property type="match status" value="1"/>
</dbReference>
<dbReference type="GO" id="GO:0005960">
    <property type="term" value="C:glycine cleavage complex"/>
    <property type="evidence" value="ECO:0007669"/>
    <property type="project" value="InterPro"/>
</dbReference>
<dbReference type="Gene3D" id="3.30.70.1400">
    <property type="entry name" value="Aminomethyltransferase beta-barrel domains"/>
    <property type="match status" value="1"/>
</dbReference>
<comment type="similarity">
    <text evidence="1 8">Belongs to the GcvT family.</text>
</comment>
<keyword evidence="3 8" id="KW-0032">Aminotransferase</keyword>
<feature type="compositionally biased region" description="Polar residues" evidence="9">
    <location>
        <begin position="29"/>
        <end position="45"/>
    </location>
</feature>
<name>A0A4U0UTL7_9PEZI</name>
<evidence type="ECO:0000313" key="13">
    <source>
        <dbReference type="Proteomes" id="UP000310066"/>
    </source>
</evidence>
<accession>A0A4U0UTL7</accession>
<feature type="region of interest" description="Disordered" evidence="9">
    <location>
        <begin position="1"/>
        <end position="93"/>
    </location>
</feature>
<dbReference type="OrthoDB" id="10263536at2759"/>
<dbReference type="InterPro" id="IPR013977">
    <property type="entry name" value="GcvT_C"/>
</dbReference>
<dbReference type="GO" id="GO:0004047">
    <property type="term" value="F:aminomethyltransferase activity"/>
    <property type="evidence" value="ECO:0007669"/>
    <property type="project" value="UniProtKB-EC"/>
</dbReference>
<feature type="compositionally biased region" description="Pro residues" evidence="9">
    <location>
        <begin position="46"/>
        <end position="56"/>
    </location>
</feature>
<keyword evidence="4 8" id="KW-0808">Transferase</keyword>
<dbReference type="SUPFAM" id="SSF101790">
    <property type="entry name" value="Aminomethyltransferase beta-barrel domain"/>
    <property type="match status" value="1"/>
</dbReference>
<protein>
    <recommendedName>
        <fullName evidence="2 8">Aminomethyltransferase</fullName>
        <ecNumber evidence="2 8">2.1.2.10</ecNumber>
    </recommendedName>
    <alternativeName>
        <fullName evidence="5 8">Glycine cleavage system T protein</fullName>
    </alternativeName>
</protein>
<dbReference type="Pfam" id="PF08669">
    <property type="entry name" value="GCV_T_C"/>
    <property type="match status" value="1"/>
</dbReference>
<dbReference type="SUPFAM" id="SSF103025">
    <property type="entry name" value="Folate-binding domain"/>
    <property type="match status" value="1"/>
</dbReference>
<evidence type="ECO:0000256" key="4">
    <source>
        <dbReference type="ARBA" id="ARBA00022679"/>
    </source>
</evidence>
<dbReference type="FunFam" id="2.40.30.110:FF:000002">
    <property type="entry name" value="Aminomethyltransferase"/>
    <property type="match status" value="1"/>
</dbReference>
<sequence length="497" mass="52946">MSSSRTVVKLARSLERTARPQAPTRQKRCLTTTTSSRPRLQTKPQANPPIPKPHTTPRPSTHQPSRHQSTLPPSATAQPPPFPTPQNPGKTALHPLHLSHHATLVPFASFSMPVSYPSLSHPASHAWTRSKASLFDVGHMVQYHISGPGAEGFLERVTPMGIRELGEGEGGLGVLLRDGEGGLVDDCLITRLEGGGVEEGKLFYLVANAGCREKDYTFLCEEVEKWVGTGGAEVHVRHLQDGGEAYGLLALQGPLAGEILEEALAKECRVDVKTWYFGRAKHITLALGSGESLPIVASRGGYTGEDGFELSVHPSQTLAVAEALLDGAGEDRLRLAGLGARDSLRLEAGMCLYGHDLDESTTPVEASLSWIIPKRRRTLEGSEGRFNGAEAIIPQLTPKSKGGAGVSKRRVGLIVQGAPAREGAEVVDEAGGAVGTVTSGCPSPTLGKNIAMAYVKDGLHKIGTELQVLVRGKKRKAVVTKMPFVPSRYWKGGATPG</sequence>
<feature type="binding site" evidence="7">
    <location>
        <position position="309"/>
    </location>
    <ligand>
        <name>substrate</name>
    </ligand>
</feature>
<dbReference type="Pfam" id="PF01571">
    <property type="entry name" value="GCV_T"/>
    <property type="match status" value="1"/>
</dbReference>
<feature type="domain" description="GCVT N-terminal" evidence="10">
    <location>
        <begin position="93"/>
        <end position="374"/>
    </location>
</feature>
<comment type="subunit">
    <text evidence="8">The glycine cleavage system is composed of four proteins: P, T, L and H.</text>
</comment>
<evidence type="ECO:0000256" key="2">
    <source>
        <dbReference type="ARBA" id="ARBA00012616"/>
    </source>
</evidence>
<evidence type="ECO:0000259" key="10">
    <source>
        <dbReference type="Pfam" id="PF01571"/>
    </source>
</evidence>
<comment type="catalytic activity">
    <reaction evidence="6 8">
        <text>N(6)-[(R)-S(8)-aminomethyldihydrolipoyl]-L-lysyl-[protein] + (6S)-5,6,7,8-tetrahydrofolate = N(6)-[(R)-dihydrolipoyl]-L-lysyl-[protein] + (6R)-5,10-methylene-5,6,7,8-tetrahydrofolate + NH4(+)</text>
        <dbReference type="Rhea" id="RHEA:16945"/>
        <dbReference type="Rhea" id="RHEA-COMP:10475"/>
        <dbReference type="Rhea" id="RHEA-COMP:10492"/>
        <dbReference type="ChEBI" id="CHEBI:15636"/>
        <dbReference type="ChEBI" id="CHEBI:28938"/>
        <dbReference type="ChEBI" id="CHEBI:57453"/>
        <dbReference type="ChEBI" id="CHEBI:83100"/>
        <dbReference type="ChEBI" id="CHEBI:83143"/>
        <dbReference type="EC" id="2.1.2.10"/>
    </reaction>
</comment>
<evidence type="ECO:0000259" key="11">
    <source>
        <dbReference type="Pfam" id="PF08669"/>
    </source>
</evidence>
<evidence type="ECO:0000313" key="12">
    <source>
        <dbReference type="EMBL" id="TKA39334.1"/>
    </source>
</evidence>
<feature type="compositionally biased region" description="Polar residues" evidence="9">
    <location>
        <begin position="60"/>
        <end position="71"/>
    </location>
</feature>
<feature type="domain" description="Aminomethyltransferase C-terminal" evidence="11">
    <location>
        <begin position="408"/>
        <end position="485"/>
    </location>
</feature>
<comment type="function">
    <text evidence="8">The glycine cleavage system catalyzes the degradation of glycine.</text>
</comment>
<comment type="caution">
    <text evidence="12">The sequence shown here is derived from an EMBL/GenBank/DDBJ whole genome shotgun (WGS) entry which is preliminary data.</text>
</comment>
<evidence type="ECO:0000256" key="5">
    <source>
        <dbReference type="ARBA" id="ARBA00031395"/>
    </source>
</evidence>
<comment type="subcellular location">
    <subcellularLocation>
        <location evidence="8">Mitochondrion</location>
    </subcellularLocation>
</comment>
<dbReference type="EMBL" id="NAJP01000039">
    <property type="protein sequence ID" value="TKA39334.1"/>
    <property type="molecule type" value="Genomic_DNA"/>
</dbReference>
<reference evidence="12 13" key="1">
    <citation type="submission" date="2017-03" db="EMBL/GenBank/DDBJ databases">
        <title>Genomes of endolithic fungi from Antarctica.</title>
        <authorList>
            <person name="Coleine C."/>
            <person name="Masonjones S."/>
            <person name="Stajich J.E."/>
        </authorList>
    </citation>
    <scope>NUCLEOTIDE SEQUENCE [LARGE SCALE GENOMIC DNA]</scope>
    <source>
        <strain evidence="12 13">CCFEE 5311</strain>
    </source>
</reference>
<dbReference type="InterPro" id="IPR027266">
    <property type="entry name" value="TrmE/GcvT-like"/>
</dbReference>
<evidence type="ECO:0000256" key="3">
    <source>
        <dbReference type="ARBA" id="ARBA00022576"/>
    </source>
</evidence>
<dbReference type="EC" id="2.1.2.10" evidence="2 8"/>
<dbReference type="STRING" id="329885.A0A4U0UTL7"/>
<dbReference type="FunFam" id="4.10.1250.10:FF:000002">
    <property type="entry name" value="Aminomethyltransferase"/>
    <property type="match status" value="1"/>
</dbReference>
<evidence type="ECO:0000256" key="9">
    <source>
        <dbReference type="SAM" id="MobiDB-lite"/>
    </source>
</evidence>
<dbReference type="Gene3D" id="4.10.1250.10">
    <property type="entry name" value="Aminomethyltransferase fragment"/>
    <property type="match status" value="1"/>
</dbReference>
<evidence type="ECO:0000256" key="1">
    <source>
        <dbReference type="ARBA" id="ARBA00008609"/>
    </source>
</evidence>
<dbReference type="Gene3D" id="3.30.1360.120">
    <property type="entry name" value="Probable tRNA modification gtpase trme, domain 1"/>
    <property type="match status" value="1"/>
</dbReference>
<dbReference type="PIRSF" id="PIRSF006487">
    <property type="entry name" value="GcvT"/>
    <property type="match status" value="1"/>
</dbReference>
<dbReference type="GO" id="GO:0006546">
    <property type="term" value="P:glycine catabolic process"/>
    <property type="evidence" value="ECO:0007669"/>
    <property type="project" value="InterPro"/>
</dbReference>
<dbReference type="NCBIfam" id="TIGR00528">
    <property type="entry name" value="gcvT"/>
    <property type="match status" value="1"/>
</dbReference>
<gene>
    <name evidence="12" type="ORF">B0A54_10352</name>
</gene>
<evidence type="ECO:0000256" key="8">
    <source>
        <dbReference type="RuleBase" id="RU003981"/>
    </source>
</evidence>
<dbReference type="GO" id="GO:0008483">
    <property type="term" value="F:transaminase activity"/>
    <property type="evidence" value="ECO:0007669"/>
    <property type="project" value="UniProtKB-KW"/>
</dbReference>
<dbReference type="InterPro" id="IPR006222">
    <property type="entry name" value="GCVT_N"/>
</dbReference>
<dbReference type="InterPro" id="IPR028896">
    <property type="entry name" value="GcvT/YgfZ/DmdA"/>
</dbReference>
<evidence type="ECO:0000256" key="7">
    <source>
        <dbReference type="PIRSR" id="PIRSR006487-1"/>
    </source>
</evidence>
<proteinExistence type="inferred from homology"/>
<organism evidence="12 13">
    <name type="scientific">Friedmanniomyces endolithicus</name>
    <dbReference type="NCBI Taxonomy" id="329885"/>
    <lineage>
        <taxon>Eukaryota</taxon>
        <taxon>Fungi</taxon>
        <taxon>Dikarya</taxon>
        <taxon>Ascomycota</taxon>
        <taxon>Pezizomycotina</taxon>
        <taxon>Dothideomycetes</taxon>
        <taxon>Dothideomycetidae</taxon>
        <taxon>Mycosphaerellales</taxon>
        <taxon>Teratosphaeriaceae</taxon>
        <taxon>Friedmanniomyces</taxon>
    </lineage>
</organism>
<keyword evidence="8" id="KW-0809">Transit peptide</keyword>
<dbReference type="GO" id="GO:0005739">
    <property type="term" value="C:mitochondrion"/>
    <property type="evidence" value="ECO:0007669"/>
    <property type="project" value="UniProtKB-SubCell"/>
</dbReference>
<dbReference type="InterPro" id="IPR006223">
    <property type="entry name" value="GcvT"/>
</dbReference>
<dbReference type="PANTHER" id="PTHR43757:SF2">
    <property type="entry name" value="AMINOMETHYLTRANSFERASE, MITOCHONDRIAL"/>
    <property type="match status" value="1"/>
</dbReference>
<dbReference type="AlphaFoldDB" id="A0A4U0UTL7"/>
<evidence type="ECO:0000256" key="6">
    <source>
        <dbReference type="ARBA" id="ARBA00047665"/>
    </source>
</evidence>
<dbReference type="PANTHER" id="PTHR43757">
    <property type="entry name" value="AMINOMETHYLTRANSFERASE"/>
    <property type="match status" value="1"/>
</dbReference>
<dbReference type="Proteomes" id="UP000310066">
    <property type="component" value="Unassembled WGS sequence"/>
</dbReference>